<protein>
    <submittedName>
        <fullName evidence="2">Uncharacterized protein</fullName>
    </submittedName>
</protein>
<evidence type="ECO:0000256" key="1">
    <source>
        <dbReference type="SAM" id="Phobius"/>
    </source>
</evidence>
<proteinExistence type="predicted"/>
<keyword evidence="1" id="KW-1133">Transmembrane helix</keyword>
<reference evidence="2" key="1">
    <citation type="journal article" date="2023" name="Plant J.">
        <title>Genome sequences and population genomics provide insights into the demographic history, inbreeding, and mutation load of two 'living fossil' tree species of Dipteronia.</title>
        <authorList>
            <person name="Feng Y."/>
            <person name="Comes H.P."/>
            <person name="Chen J."/>
            <person name="Zhu S."/>
            <person name="Lu R."/>
            <person name="Zhang X."/>
            <person name="Li P."/>
            <person name="Qiu J."/>
            <person name="Olsen K.M."/>
            <person name="Qiu Y."/>
        </authorList>
    </citation>
    <scope>NUCLEOTIDE SEQUENCE</scope>
    <source>
        <strain evidence="2">KIB01</strain>
    </source>
</reference>
<feature type="transmembrane region" description="Helical" evidence="1">
    <location>
        <begin position="66"/>
        <end position="90"/>
    </location>
</feature>
<evidence type="ECO:0000313" key="2">
    <source>
        <dbReference type="EMBL" id="KAK2641255.1"/>
    </source>
</evidence>
<dbReference type="AlphaFoldDB" id="A0AAD9TS47"/>
<evidence type="ECO:0000313" key="3">
    <source>
        <dbReference type="Proteomes" id="UP001280121"/>
    </source>
</evidence>
<name>A0AAD9TS47_9ROSI</name>
<keyword evidence="1" id="KW-0472">Membrane</keyword>
<comment type="caution">
    <text evidence="2">The sequence shown here is derived from an EMBL/GenBank/DDBJ whole genome shotgun (WGS) entry which is preliminary data.</text>
</comment>
<keyword evidence="1" id="KW-0812">Transmembrane</keyword>
<accession>A0AAD9TS47</accession>
<keyword evidence="3" id="KW-1185">Reference proteome</keyword>
<gene>
    <name evidence="2" type="ORF">Ddye_023018</name>
</gene>
<dbReference type="EMBL" id="JANJYI010000007">
    <property type="protein sequence ID" value="KAK2641255.1"/>
    <property type="molecule type" value="Genomic_DNA"/>
</dbReference>
<sequence length="118" mass="12707">MAGWRVGLAYVPRCPAGGSGAFSFQLCIGQFGRWVRTSVAISLNGVCNAFSLLLFLSWLFGFCGRVLALLCFACSVFLGGFSGVLVSWCLPVLSRLASAVAFWPAIRFMNLDNLSDLV</sequence>
<dbReference type="Proteomes" id="UP001280121">
    <property type="component" value="Unassembled WGS sequence"/>
</dbReference>
<organism evidence="2 3">
    <name type="scientific">Dipteronia dyeriana</name>
    <dbReference type="NCBI Taxonomy" id="168575"/>
    <lineage>
        <taxon>Eukaryota</taxon>
        <taxon>Viridiplantae</taxon>
        <taxon>Streptophyta</taxon>
        <taxon>Embryophyta</taxon>
        <taxon>Tracheophyta</taxon>
        <taxon>Spermatophyta</taxon>
        <taxon>Magnoliopsida</taxon>
        <taxon>eudicotyledons</taxon>
        <taxon>Gunneridae</taxon>
        <taxon>Pentapetalae</taxon>
        <taxon>rosids</taxon>
        <taxon>malvids</taxon>
        <taxon>Sapindales</taxon>
        <taxon>Sapindaceae</taxon>
        <taxon>Hippocastanoideae</taxon>
        <taxon>Acereae</taxon>
        <taxon>Dipteronia</taxon>
    </lineage>
</organism>
<feature type="transmembrane region" description="Helical" evidence="1">
    <location>
        <begin position="39"/>
        <end position="60"/>
    </location>
</feature>